<dbReference type="Gene3D" id="3.60.15.10">
    <property type="entry name" value="Ribonuclease Z/Hydroxyacylglutathione hydrolase-like"/>
    <property type="match status" value="1"/>
</dbReference>
<protein>
    <recommendedName>
        <fullName evidence="3">Metallo-beta-lactamase domain-containing protein</fullName>
    </recommendedName>
</protein>
<evidence type="ECO:0000313" key="1">
    <source>
        <dbReference type="EMBL" id="WFU68026.1"/>
    </source>
</evidence>
<proteinExistence type="predicted"/>
<sequence length="60" mass="6631">MTHHHSDHNLELGPLLYNAWAAGLRTPIDVYAPTGLVVPLQLAVRCYGLTNESSWRSALC</sequence>
<dbReference type="EMBL" id="CP121646">
    <property type="protein sequence ID" value="WFU68026.1"/>
    <property type="molecule type" value="Genomic_DNA"/>
</dbReference>
<keyword evidence="2" id="KW-1185">Reference proteome</keyword>
<dbReference type="Proteomes" id="UP001221546">
    <property type="component" value="Chromosome"/>
</dbReference>
<dbReference type="SUPFAM" id="SSF56281">
    <property type="entry name" value="Metallo-hydrolase/oxidoreductase"/>
    <property type="match status" value="1"/>
</dbReference>
<evidence type="ECO:0000313" key="2">
    <source>
        <dbReference type="Proteomes" id="UP001221546"/>
    </source>
</evidence>
<organism evidence="1 2">
    <name type="scientific">Bradyrhizobium brasilense</name>
    <dbReference type="NCBI Taxonomy" id="1419277"/>
    <lineage>
        <taxon>Bacteria</taxon>
        <taxon>Pseudomonadati</taxon>
        <taxon>Pseudomonadota</taxon>
        <taxon>Alphaproteobacteria</taxon>
        <taxon>Hyphomicrobiales</taxon>
        <taxon>Nitrobacteraceae</taxon>
        <taxon>Bradyrhizobium</taxon>
    </lineage>
</organism>
<evidence type="ECO:0008006" key="3">
    <source>
        <dbReference type="Google" id="ProtNLM"/>
    </source>
</evidence>
<gene>
    <name evidence="1" type="ORF">QA636_12000</name>
</gene>
<name>A0ABY8JUF1_9BRAD</name>
<dbReference type="InterPro" id="IPR036866">
    <property type="entry name" value="RibonucZ/Hydroxyglut_hydro"/>
</dbReference>
<reference evidence="1 2" key="1">
    <citation type="submission" date="2023-04" db="EMBL/GenBank/DDBJ databases">
        <title>Australian commercial rhizobial inoculants.</title>
        <authorList>
            <person name="Kohlmeier M.G."/>
            <person name="O'Hara G.W."/>
            <person name="Colombi E."/>
            <person name="Ramsay J.P."/>
            <person name="Terpolilli J."/>
        </authorList>
    </citation>
    <scope>NUCLEOTIDE SEQUENCE [LARGE SCALE GENOMIC DNA]</scope>
    <source>
        <strain evidence="1 2">CB627</strain>
    </source>
</reference>
<accession>A0ABY8JUF1</accession>